<dbReference type="OrthoDB" id="5432at2759"/>
<feature type="compositionally biased region" description="Acidic residues" evidence="10">
    <location>
        <begin position="43"/>
        <end position="56"/>
    </location>
</feature>
<dbReference type="Proteomes" id="UP000670092">
    <property type="component" value="Unassembled WGS sequence"/>
</dbReference>
<feature type="compositionally biased region" description="Polar residues" evidence="10">
    <location>
        <begin position="7"/>
        <end position="40"/>
    </location>
</feature>
<dbReference type="AlphaFoldDB" id="A0A8H7YRC8"/>
<dbReference type="EMBL" id="JAEVHI010000003">
    <property type="protein sequence ID" value="KAG5295796.1"/>
    <property type="molecule type" value="Genomic_DNA"/>
</dbReference>
<comment type="similarity">
    <text evidence="2">Belongs to the HTP reductase family.</text>
</comment>
<organism evidence="12 13">
    <name type="scientific">Ajellomyces capsulatus</name>
    <name type="common">Darling's disease fungus</name>
    <name type="synonym">Histoplasma capsulatum</name>
    <dbReference type="NCBI Taxonomy" id="5037"/>
    <lineage>
        <taxon>Eukaryota</taxon>
        <taxon>Fungi</taxon>
        <taxon>Dikarya</taxon>
        <taxon>Ascomycota</taxon>
        <taxon>Pezizomycotina</taxon>
        <taxon>Eurotiomycetes</taxon>
        <taxon>Eurotiomycetidae</taxon>
        <taxon>Onygenales</taxon>
        <taxon>Ajellomycetaceae</taxon>
        <taxon>Histoplasma</taxon>
    </lineage>
</organism>
<dbReference type="EC" id="1.1.1.302" evidence="3"/>
<dbReference type="InterPro" id="IPR002734">
    <property type="entry name" value="RibDG_C"/>
</dbReference>
<dbReference type="Gene3D" id="3.40.430.10">
    <property type="entry name" value="Dihydrofolate Reductase, subunit A"/>
    <property type="match status" value="1"/>
</dbReference>
<evidence type="ECO:0000256" key="8">
    <source>
        <dbReference type="ARBA" id="ARBA00047550"/>
    </source>
</evidence>
<evidence type="ECO:0000256" key="9">
    <source>
        <dbReference type="ARBA" id="ARBA00049020"/>
    </source>
</evidence>
<comment type="catalytic activity">
    <reaction evidence="9">
        <text>2,5-diamino-6-(1-D-ribitylamino)pyrimidin-4(3H)-one 5'-phosphate + NADP(+) = 2,5-diamino-6-(1-D-ribosylamino)pyrimidin-4(3H)-one 5'-phosphate + NADPH + H(+)</text>
        <dbReference type="Rhea" id="RHEA:27278"/>
        <dbReference type="ChEBI" id="CHEBI:15378"/>
        <dbReference type="ChEBI" id="CHEBI:57783"/>
        <dbReference type="ChEBI" id="CHEBI:58349"/>
        <dbReference type="ChEBI" id="CHEBI:58890"/>
        <dbReference type="ChEBI" id="CHEBI:59545"/>
        <dbReference type="EC" id="1.1.1.302"/>
    </reaction>
</comment>
<dbReference type="InterPro" id="IPR050765">
    <property type="entry name" value="Riboflavin_Biosynth_HTPR"/>
</dbReference>
<evidence type="ECO:0000313" key="12">
    <source>
        <dbReference type="EMBL" id="KAG5295796.1"/>
    </source>
</evidence>
<feature type="domain" description="Bacterial bifunctional deaminase-reductase C-terminal" evidence="11">
    <location>
        <begin position="394"/>
        <end position="626"/>
    </location>
</feature>
<evidence type="ECO:0000259" key="11">
    <source>
        <dbReference type="Pfam" id="PF01872"/>
    </source>
</evidence>
<evidence type="ECO:0000256" key="4">
    <source>
        <dbReference type="ARBA" id="ARBA00015035"/>
    </source>
</evidence>
<dbReference type="InterPro" id="IPR024072">
    <property type="entry name" value="DHFR-like_dom_sf"/>
</dbReference>
<feature type="compositionally biased region" description="Low complexity" evidence="10">
    <location>
        <begin position="660"/>
        <end position="670"/>
    </location>
</feature>
<evidence type="ECO:0000256" key="10">
    <source>
        <dbReference type="SAM" id="MobiDB-lite"/>
    </source>
</evidence>
<comment type="catalytic activity">
    <reaction evidence="8">
        <text>2,5-diamino-6-(1-D-ribitylamino)pyrimidin-4(3H)-one 5'-phosphate + NAD(+) = 2,5-diamino-6-(1-D-ribosylamino)pyrimidin-4(3H)-one 5'-phosphate + NADH + H(+)</text>
        <dbReference type="Rhea" id="RHEA:27274"/>
        <dbReference type="ChEBI" id="CHEBI:15378"/>
        <dbReference type="ChEBI" id="CHEBI:57540"/>
        <dbReference type="ChEBI" id="CHEBI:57945"/>
        <dbReference type="ChEBI" id="CHEBI:58890"/>
        <dbReference type="ChEBI" id="CHEBI:59545"/>
        <dbReference type="EC" id="1.1.1.302"/>
    </reaction>
</comment>
<dbReference type="GO" id="GO:0009231">
    <property type="term" value="P:riboflavin biosynthetic process"/>
    <property type="evidence" value="ECO:0007669"/>
    <property type="project" value="UniProtKB-KW"/>
</dbReference>
<evidence type="ECO:0000256" key="7">
    <source>
        <dbReference type="ARBA" id="ARBA00031630"/>
    </source>
</evidence>
<dbReference type="PANTHER" id="PTHR38011">
    <property type="entry name" value="DIHYDROFOLATE REDUCTASE FAMILY PROTEIN (AFU_ORTHOLOGUE AFUA_8G06820)"/>
    <property type="match status" value="1"/>
</dbReference>
<accession>A0A8H7YRC8</accession>
<evidence type="ECO:0000256" key="1">
    <source>
        <dbReference type="ARBA" id="ARBA00003555"/>
    </source>
</evidence>
<feature type="region of interest" description="Disordered" evidence="10">
    <location>
        <begin position="592"/>
        <end position="612"/>
    </location>
</feature>
<evidence type="ECO:0000313" key="13">
    <source>
        <dbReference type="Proteomes" id="UP000670092"/>
    </source>
</evidence>
<evidence type="ECO:0000256" key="3">
    <source>
        <dbReference type="ARBA" id="ARBA00012851"/>
    </source>
</evidence>
<proteinExistence type="inferred from homology"/>
<comment type="caution">
    <text evidence="12">The sequence shown here is derived from an EMBL/GenBank/DDBJ whole genome shotgun (WGS) entry which is preliminary data.</text>
</comment>
<sequence>MDDGGASTASGSPQSRLSNPPEQNDTTIQSNVETENSPKTSPIDEDVDMDDAEDDDSRLQNDIKAQVEAEPERQPSPSQSAEPTSHPQPANNTNTDFTTPTEQQNAEQVIPPAPAPAPAGPAYYSLFSNPPNLGWIRQVLFELKDSVEMSVEEFRTYWPFIDNVWVKQRSNSTKDGLTTTDYYMCRLRRATCRPNPSRPLPEGKRARKKVIREGNQCNVQIKVVKFEGAYSAVTITRTPGSSRTHSHDLDHIDKVKRNSGLIEYCRKEAEKGYLPSSIYAKFREEPDKLLVAGGKFFSVTDVRNVSAKWRALHPDVKLREHEGYHYQQGHGIMRIQGPVLEPRNGAVPPPLPPPPLESQNARCEIPPDALPFPSYSLDFLQPYLPRYEENRQFPFVTLTYASSMDSKVSLFPGVQTALSGTETKLMTHYLRSRHDAILIGVGTAMVDNPGLNCRLTGSGGFGGLGKMWQPRPIIVDPTGRWPADPECRLLKTAKEGKGKAPWVVVSPGANIQPAKVLALKNHGGDYLRIVEYNQSWRLRWEAILRALGTEGITSVMIEGGATVISELLNPEYVDFVDSLIITVAPTFLGQGGVGVSPDAKKDNTGKPISALNPRDIKWQPLGQDVVMCGKIRVPPAPQPILSGIETVAQQGGEGHDAEENAQNDANAAAQGNKEENAENSQENS</sequence>
<keyword evidence="5" id="KW-0686">Riboflavin biosynthesis</keyword>
<reference evidence="12 13" key="1">
    <citation type="submission" date="2021-01" db="EMBL/GenBank/DDBJ databases">
        <title>Chromosome-level genome assembly of a human fungal pathogen reveals clustering of transcriptionally co-regulated genes.</title>
        <authorList>
            <person name="Voorhies M."/>
            <person name="Cohen S."/>
            <person name="Shea T.P."/>
            <person name="Petrus S."/>
            <person name="Munoz J.F."/>
            <person name="Poplawski S."/>
            <person name="Goldman W.E."/>
            <person name="Michael T."/>
            <person name="Cuomo C.A."/>
            <person name="Sil A."/>
            <person name="Beyhan S."/>
        </authorList>
    </citation>
    <scope>NUCLEOTIDE SEQUENCE [LARGE SCALE GENOMIC DNA]</scope>
    <source>
        <strain evidence="12 13">G184AR</strain>
    </source>
</reference>
<name>A0A8H7YRC8_AJECA</name>
<evidence type="ECO:0000256" key="2">
    <source>
        <dbReference type="ARBA" id="ARBA00009723"/>
    </source>
</evidence>
<comment type="function">
    <text evidence="1">Catalyzes an early step in riboflavin biosynthesis, the NADPH-dependent reduction of the ribose side chain of 2,5-diamino-6-ribosylamino-4(3H)-pyrimidinone 5'-phosphate, yielding 2,5-diamino-6-ribitylamino-4(3H)-pyrimidinone 5'-phosphate.</text>
</comment>
<evidence type="ECO:0000256" key="6">
    <source>
        <dbReference type="ARBA" id="ARBA00030073"/>
    </source>
</evidence>
<feature type="compositionally biased region" description="Polar residues" evidence="10">
    <location>
        <begin position="75"/>
        <end position="107"/>
    </location>
</feature>
<dbReference type="VEuPathDB" id="FungiDB:I7I52_06191"/>
<dbReference type="Pfam" id="PF01872">
    <property type="entry name" value="RibD_C"/>
    <property type="match status" value="1"/>
</dbReference>
<dbReference type="GO" id="GO:0008703">
    <property type="term" value="F:5-amino-6-(5-phosphoribosylamino)uracil reductase activity"/>
    <property type="evidence" value="ECO:0007669"/>
    <property type="project" value="InterPro"/>
</dbReference>
<gene>
    <name evidence="12" type="primary">RIB7</name>
    <name evidence="12" type="ORF">I7I52_06191</name>
</gene>
<dbReference type="PANTHER" id="PTHR38011:SF8">
    <property type="entry name" value="2,5-DIAMINO-6-RIBOSYLAMINO-4(3H)-PYRIMIDINONE 5'-PHOSPHATE REDUCTASE"/>
    <property type="match status" value="1"/>
</dbReference>
<protein>
    <recommendedName>
        <fullName evidence="4">2,5-diamino-6-ribosylamino-4(3H)-pyrimidinone 5'-phosphate reductase</fullName>
        <ecNumber evidence="3">1.1.1.302</ecNumber>
    </recommendedName>
    <alternativeName>
        <fullName evidence="7">2,5-diamino-6-(5-phospho-D-ribosylamino)pyrimidin-4(3H)-one reductase</fullName>
    </alternativeName>
    <alternativeName>
        <fullName evidence="6">2,5-diamino-6-ribitylamino-4(3H)-pyrimidinone 5'-phosphate synthase</fullName>
    </alternativeName>
</protein>
<feature type="region of interest" description="Disordered" evidence="10">
    <location>
        <begin position="1"/>
        <end position="116"/>
    </location>
</feature>
<feature type="compositionally biased region" description="Basic and acidic residues" evidence="10">
    <location>
        <begin position="57"/>
        <end position="73"/>
    </location>
</feature>
<dbReference type="SUPFAM" id="SSF53597">
    <property type="entry name" value="Dihydrofolate reductase-like"/>
    <property type="match status" value="1"/>
</dbReference>
<feature type="region of interest" description="Disordered" evidence="10">
    <location>
        <begin position="643"/>
        <end position="684"/>
    </location>
</feature>
<evidence type="ECO:0000256" key="5">
    <source>
        <dbReference type="ARBA" id="ARBA00022619"/>
    </source>
</evidence>